<dbReference type="InterPro" id="IPR039420">
    <property type="entry name" value="WalR-like"/>
</dbReference>
<comment type="caution">
    <text evidence="8">The sequence shown here is derived from an EMBL/GenBank/DDBJ whole genome shotgun (WGS) entry which is preliminary data.</text>
</comment>
<dbReference type="SMART" id="SM00448">
    <property type="entry name" value="REC"/>
    <property type="match status" value="1"/>
</dbReference>
<evidence type="ECO:0000313" key="9">
    <source>
        <dbReference type="Proteomes" id="UP000450917"/>
    </source>
</evidence>
<dbReference type="RefSeq" id="WP_127608226.1">
    <property type="nucleotide sequence ID" value="NZ_JARTHJ010000178.1"/>
</dbReference>
<dbReference type="PROSITE" id="PS50110">
    <property type="entry name" value="RESPONSE_REGULATORY"/>
    <property type="match status" value="1"/>
</dbReference>
<keyword evidence="1 6" id="KW-0597">Phosphoprotein</keyword>
<evidence type="ECO:0000256" key="3">
    <source>
        <dbReference type="ARBA" id="ARBA00023015"/>
    </source>
</evidence>
<evidence type="ECO:0000259" key="7">
    <source>
        <dbReference type="PROSITE" id="PS50110"/>
    </source>
</evidence>
<dbReference type="GO" id="GO:0032993">
    <property type="term" value="C:protein-DNA complex"/>
    <property type="evidence" value="ECO:0007669"/>
    <property type="project" value="TreeGrafter"/>
</dbReference>
<dbReference type="PANTHER" id="PTHR48111:SF1">
    <property type="entry name" value="TWO-COMPONENT RESPONSE REGULATOR ORR33"/>
    <property type="match status" value="1"/>
</dbReference>
<organism evidence="8 9">
    <name type="scientific">Paenibacillus validus</name>
    <dbReference type="NCBI Taxonomy" id="44253"/>
    <lineage>
        <taxon>Bacteria</taxon>
        <taxon>Bacillati</taxon>
        <taxon>Bacillota</taxon>
        <taxon>Bacilli</taxon>
        <taxon>Bacillales</taxon>
        <taxon>Paenibacillaceae</taxon>
        <taxon>Paenibacillus</taxon>
    </lineage>
</organism>
<dbReference type="EMBL" id="WNZX01000006">
    <property type="protein sequence ID" value="MUG70863.1"/>
    <property type="molecule type" value="Genomic_DNA"/>
</dbReference>
<dbReference type="Pfam" id="PF00072">
    <property type="entry name" value="Response_reg"/>
    <property type="match status" value="1"/>
</dbReference>
<keyword evidence="5" id="KW-0804">Transcription</keyword>
<dbReference type="Gene3D" id="2.40.50.1020">
    <property type="entry name" value="LytTr DNA-binding domain"/>
    <property type="match status" value="1"/>
</dbReference>
<reference evidence="8 9" key="1">
    <citation type="submission" date="2019-11" db="EMBL/GenBank/DDBJ databases">
        <title>Draft genome sequences of five Paenibacillus species of dairy origin.</title>
        <authorList>
            <person name="Olajide A.M."/>
            <person name="Chen S."/>
            <person name="Lapointe G."/>
        </authorList>
    </citation>
    <scope>NUCLEOTIDE SEQUENCE [LARGE SCALE GENOMIC DNA]</scope>
    <source>
        <strain evidence="8 9">2CS3</strain>
    </source>
</reference>
<accession>A0A7X2Z9J2</accession>
<dbReference type="GO" id="GO:0000976">
    <property type="term" value="F:transcription cis-regulatory region binding"/>
    <property type="evidence" value="ECO:0007669"/>
    <property type="project" value="TreeGrafter"/>
</dbReference>
<dbReference type="Pfam" id="PF04397">
    <property type="entry name" value="LytTR"/>
    <property type="match status" value="1"/>
</dbReference>
<keyword evidence="9" id="KW-1185">Reference proteome</keyword>
<evidence type="ECO:0000256" key="4">
    <source>
        <dbReference type="ARBA" id="ARBA00023125"/>
    </source>
</evidence>
<dbReference type="GO" id="GO:0006355">
    <property type="term" value="P:regulation of DNA-templated transcription"/>
    <property type="evidence" value="ECO:0007669"/>
    <property type="project" value="TreeGrafter"/>
</dbReference>
<keyword evidence="3" id="KW-0805">Transcription regulation</keyword>
<dbReference type="PANTHER" id="PTHR48111">
    <property type="entry name" value="REGULATOR OF RPOS"/>
    <property type="match status" value="1"/>
</dbReference>
<keyword evidence="4" id="KW-0238">DNA-binding</keyword>
<sequence>MSRVLTVAIAEDQELDRKKLEMYAGRLGLKVVSSTASGTWFLDDCLKYKPDLVFLDIGLHMMDGITAYKRLLEQGLAPYLIMVSGTQDYSLVIAGYELDCISFVTKPVTFEHLSAAVEKARTAFEKALTYMPAPNSRILEVKASYKTVFINEHKLIYAQKSKGERKAFLYIEGGEVVETTTPLTEILSQCSKQIFCPNPSNLVNLNFVKSIHASDLFFGTYKIKLFPDDIEIDLSRRKRKEFERLYRHE</sequence>
<dbReference type="CDD" id="cd00156">
    <property type="entry name" value="REC"/>
    <property type="match status" value="1"/>
</dbReference>
<evidence type="ECO:0000256" key="2">
    <source>
        <dbReference type="ARBA" id="ARBA00023012"/>
    </source>
</evidence>
<dbReference type="SMART" id="SM00850">
    <property type="entry name" value="LytTR"/>
    <property type="match status" value="1"/>
</dbReference>
<dbReference type="GO" id="GO:0000156">
    <property type="term" value="F:phosphorelay response regulator activity"/>
    <property type="evidence" value="ECO:0007669"/>
    <property type="project" value="TreeGrafter"/>
</dbReference>
<gene>
    <name evidence="8" type="ORF">GNP93_09245</name>
</gene>
<dbReference type="InterPro" id="IPR007492">
    <property type="entry name" value="LytTR_DNA-bd_dom"/>
</dbReference>
<evidence type="ECO:0000256" key="1">
    <source>
        <dbReference type="ARBA" id="ARBA00022553"/>
    </source>
</evidence>
<evidence type="ECO:0000256" key="5">
    <source>
        <dbReference type="ARBA" id="ARBA00023163"/>
    </source>
</evidence>
<feature type="modified residue" description="4-aspartylphosphate" evidence="6">
    <location>
        <position position="56"/>
    </location>
</feature>
<dbReference type="GO" id="GO:0005829">
    <property type="term" value="C:cytosol"/>
    <property type="evidence" value="ECO:0007669"/>
    <property type="project" value="TreeGrafter"/>
</dbReference>
<dbReference type="Gene3D" id="3.40.50.2300">
    <property type="match status" value="1"/>
</dbReference>
<dbReference type="AlphaFoldDB" id="A0A7X2Z9J2"/>
<protein>
    <submittedName>
        <fullName evidence="8">Response regulator</fullName>
    </submittedName>
</protein>
<keyword evidence="2" id="KW-0902">Two-component regulatory system</keyword>
<evidence type="ECO:0000313" key="8">
    <source>
        <dbReference type="EMBL" id="MUG70863.1"/>
    </source>
</evidence>
<feature type="domain" description="Response regulatory" evidence="7">
    <location>
        <begin position="6"/>
        <end position="121"/>
    </location>
</feature>
<proteinExistence type="predicted"/>
<dbReference type="InterPro" id="IPR001789">
    <property type="entry name" value="Sig_transdc_resp-reg_receiver"/>
</dbReference>
<dbReference type="SUPFAM" id="SSF52172">
    <property type="entry name" value="CheY-like"/>
    <property type="match status" value="1"/>
</dbReference>
<evidence type="ECO:0000256" key="6">
    <source>
        <dbReference type="PROSITE-ProRule" id="PRU00169"/>
    </source>
</evidence>
<name>A0A7X2Z9J2_9BACL</name>
<dbReference type="Proteomes" id="UP000450917">
    <property type="component" value="Unassembled WGS sequence"/>
</dbReference>
<dbReference type="InterPro" id="IPR011006">
    <property type="entry name" value="CheY-like_superfamily"/>
</dbReference>